<accession>A0AA90H958</accession>
<comment type="caution">
    <text evidence="3">The sequence shown here is derived from an EMBL/GenBank/DDBJ whole genome shotgun (WGS) entry which is preliminary data.</text>
</comment>
<feature type="region of interest" description="Disordered" evidence="1">
    <location>
        <begin position="204"/>
        <end position="453"/>
    </location>
</feature>
<gene>
    <name evidence="3" type="ORF">POF50_012940</name>
</gene>
<organism evidence="3">
    <name type="scientific">Streptantibioticus silvisoli</name>
    <dbReference type="NCBI Taxonomy" id="2705255"/>
    <lineage>
        <taxon>Bacteria</taxon>
        <taxon>Bacillati</taxon>
        <taxon>Actinomycetota</taxon>
        <taxon>Actinomycetes</taxon>
        <taxon>Kitasatosporales</taxon>
        <taxon>Streptomycetaceae</taxon>
        <taxon>Streptantibioticus</taxon>
    </lineage>
</organism>
<keyword evidence="2" id="KW-0472">Membrane</keyword>
<evidence type="ECO:0000256" key="1">
    <source>
        <dbReference type="SAM" id="MobiDB-lite"/>
    </source>
</evidence>
<sequence length="453" mass="46806">MGYTVLYIAFGVVALWLLAEVLLQHKARLRWRLLAFTGFLGVAAGVAASQVILIVVGALAFGTGQTFVTLSHRRGFSTGWALGGKPGSSRRRRGTAADGPGADPDADLGAGPVGPPGAADPFAEPAAGQDLGATATFEAVDASGTSDGFDGFDTSGSSGSSDAFDAFDDGTRQTAATTAATAAYDAGYEGAYGGGYEGGHQDSYADQAPYGAQDSYGERYDASGGTTYDGAAYDGAPDGAPETDAPVYSPTPLPDDTGEYGVYAGRSSHAGDPYGNGTSGYGADAPGTGWPAAPDDDVFANGAPAHDPSYAAGYAAPDTAGQPSHDPSYAPYPADPYAPQPDYGTDPYRAQQQPGAPLNGYPQSGYGQTAYQQPQYGTDGYPQDPYQQQQQQQPYGYDAAPQDGTWTADPYAAQQQHIPQQGTPAPAPDEQPPDDPYGQQPHQQYESYQGYGY</sequence>
<dbReference type="AlphaFoldDB" id="A0AA90H958"/>
<feature type="compositionally biased region" description="Low complexity" evidence="1">
    <location>
        <begin position="96"/>
        <end position="121"/>
    </location>
</feature>
<feature type="region of interest" description="Disordered" evidence="1">
    <location>
        <begin position="81"/>
        <end position="126"/>
    </location>
</feature>
<feature type="compositionally biased region" description="Polar residues" evidence="1">
    <location>
        <begin position="413"/>
        <end position="423"/>
    </location>
</feature>
<feature type="compositionally biased region" description="Low complexity" evidence="1">
    <location>
        <begin position="380"/>
        <end position="402"/>
    </location>
</feature>
<evidence type="ECO:0000313" key="3">
    <source>
        <dbReference type="EMBL" id="MDI5970237.1"/>
    </source>
</evidence>
<protein>
    <submittedName>
        <fullName evidence="3">Uncharacterized protein</fullName>
    </submittedName>
</protein>
<feature type="transmembrane region" description="Helical" evidence="2">
    <location>
        <begin position="35"/>
        <end position="61"/>
    </location>
</feature>
<feature type="transmembrane region" description="Helical" evidence="2">
    <location>
        <begin position="6"/>
        <end position="23"/>
    </location>
</feature>
<keyword evidence="2" id="KW-0812">Transmembrane</keyword>
<feature type="compositionally biased region" description="Low complexity" evidence="1">
    <location>
        <begin position="228"/>
        <end position="240"/>
    </location>
</feature>
<reference evidence="3" key="1">
    <citation type="submission" date="2023-05" db="EMBL/GenBank/DDBJ databases">
        <title>Streptantibioticus silvisoli sp. nov., acidotolerant actinomycetes 1 from pine litter.</title>
        <authorList>
            <person name="Swiecimska M."/>
            <person name="Golinska P."/>
            <person name="Sangal V."/>
            <person name="Wachnowicz B."/>
            <person name="Goodfellow M."/>
        </authorList>
    </citation>
    <scope>NUCLEOTIDE SEQUENCE</scope>
    <source>
        <strain evidence="3">SL13</strain>
    </source>
</reference>
<dbReference type="EMBL" id="JABXJJ020000014">
    <property type="protein sequence ID" value="MDI5970237.1"/>
    <property type="molecule type" value="Genomic_DNA"/>
</dbReference>
<proteinExistence type="predicted"/>
<feature type="compositionally biased region" description="Polar residues" evidence="1">
    <location>
        <begin position="361"/>
        <end position="376"/>
    </location>
</feature>
<name>A0AA90H958_9ACTN</name>
<evidence type="ECO:0000256" key="2">
    <source>
        <dbReference type="SAM" id="Phobius"/>
    </source>
</evidence>
<keyword evidence="2" id="KW-1133">Transmembrane helix</keyword>